<keyword evidence="2" id="KW-0949">S-adenosyl-L-methionine</keyword>
<keyword evidence="5" id="KW-0411">Iron-sulfur</keyword>
<dbReference type="Gene3D" id="3.20.20.70">
    <property type="entry name" value="Aldolase class I"/>
    <property type="match status" value="1"/>
</dbReference>
<accession>A0A9D7K5R1</accession>
<evidence type="ECO:0000256" key="5">
    <source>
        <dbReference type="ARBA" id="ARBA00023014"/>
    </source>
</evidence>
<dbReference type="GO" id="GO:0003824">
    <property type="term" value="F:catalytic activity"/>
    <property type="evidence" value="ECO:0007669"/>
    <property type="project" value="InterPro"/>
</dbReference>
<dbReference type="AlphaFoldDB" id="A0A9D7K5R1"/>
<dbReference type="Pfam" id="PF13186">
    <property type="entry name" value="SPASM"/>
    <property type="match status" value="1"/>
</dbReference>
<dbReference type="Proteomes" id="UP000886689">
    <property type="component" value="Unassembled WGS sequence"/>
</dbReference>
<dbReference type="GO" id="GO:0051536">
    <property type="term" value="F:iron-sulfur cluster binding"/>
    <property type="evidence" value="ECO:0007669"/>
    <property type="project" value="UniProtKB-KW"/>
</dbReference>
<dbReference type="CDD" id="cd01335">
    <property type="entry name" value="Radical_SAM"/>
    <property type="match status" value="1"/>
</dbReference>
<feature type="domain" description="4Fe4S-binding SPASM" evidence="6">
    <location>
        <begin position="319"/>
        <end position="381"/>
    </location>
</feature>
<dbReference type="InterPro" id="IPR007197">
    <property type="entry name" value="rSAM"/>
</dbReference>
<organism evidence="7 8">
    <name type="scientific">Candidatus Proximibacter danicus</name>
    <dbReference type="NCBI Taxonomy" id="2954365"/>
    <lineage>
        <taxon>Bacteria</taxon>
        <taxon>Pseudomonadati</taxon>
        <taxon>Pseudomonadota</taxon>
        <taxon>Betaproteobacteria</taxon>
        <taxon>Candidatus Proximibacter</taxon>
    </lineage>
</organism>
<evidence type="ECO:0000313" key="7">
    <source>
        <dbReference type="EMBL" id="MBK8525077.1"/>
    </source>
</evidence>
<keyword evidence="4" id="KW-0408">Iron</keyword>
<evidence type="ECO:0000256" key="4">
    <source>
        <dbReference type="ARBA" id="ARBA00023004"/>
    </source>
</evidence>
<dbReference type="SUPFAM" id="SSF102114">
    <property type="entry name" value="Radical SAM enzymes"/>
    <property type="match status" value="1"/>
</dbReference>
<dbReference type="EMBL" id="JADJUC010000023">
    <property type="protein sequence ID" value="MBK8525077.1"/>
    <property type="molecule type" value="Genomic_DNA"/>
</dbReference>
<dbReference type="InterPro" id="IPR058240">
    <property type="entry name" value="rSAM_sf"/>
</dbReference>
<dbReference type="InterPro" id="IPR050377">
    <property type="entry name" value="Radical_SAM_PqqE_MftC-like"/>
</dbReference>
<name>A0A9D7K5R1_9PROT</name>
<dbReference type="GO" id="GO:0046872">
    <property type="term" value="F:metal ion binding"/>
    <property type="evidence" value="ECO:0007669"/>
    <property type="project" value="UniProtKB-KW"/>
</dbReference>
<dbReference type="InterPro" id="IPR013785">
    <property type="entry name" value="Aldolase_TIM"/>
</dbReference>
<evidence type="ECO:0000256" key="3">
    <source>
        <dbReference type="ARBA" id="ARBA00022723"/>
    </source>
</evidence>
<dbReference type="CDD" id="cd21109">
    <property type="entry name" value="SPASM"/>
    <property type="match status" value="1"/>
</dbReference>
<evidence type="ECO:0000313" key="8">
    <source>
        <dbReference type="Proteomes" id="UP000886689"/>
    </source>
</evidence>
<comment type="cofactor">
    <cofactor evidence="1">
        <name>[4Fe-4S] cluster</name>
        <dbReference type="ChEBI" id="CHEBI:49883"/>
    </cofactor>
</comment>
<evidence type="ECO:0000256" key="1">
    <source>
        <dbReference type="ARBA" id="ARBA00001966"/>
    </source>
</evidence>
<keyword evidence="3" id="KW-0479">Metal-binding</keyword>
<evidence type="ECO:0000259" key="6">
    <source>
        <dbReference type="Pfam" id="PF13186"/>
    </source>
</evidence>
<sequence>MPLNQTFARIESCLHRGELALAEQLLHSIRWSTLNSPPAHRLHALLWQLQGKTEAALKAFSRLAQEKDTEGAAWLAVAQYYAAQPGVTLTAPIFFGQLAVERLRRSPYMDYPLEVHIETLTSCNATCSFCPYPTLDRIGTKMSDALIDRIIGDLEAIPRTLPFGISPFKVNDPLIDKRIFDVCAQINRRLPNARPRLFTNGSPLTDAIIERVARIERLQHLWISLNEIEPETYQTVMGLPLARTLKCMDRLHCAVVAGRFTHPVIVSRVRDCSSADDAFVAFVQQRYPRFSTSVMPYASWAGQIVTAETLAIPPTGCGRWFELSIMSTGQVALCCMDGEGKHVIGNVTTENALAIYNQASYRRLRQDTATRLGAGSPCDRCFQ</sequence>
<dbReference type="PANTHER" id="PTHR11228:SF7">
    <property type="entry name" value="PQQA PEPTIDE CYCLASE"/>
    <property type="match status" value="1"/>
</dbReference>
<dbReference type="SFLD" id="SFLDS00029">
    <property type="entry name" value="Radical_SAM"/>
    <property type="match status" value="1"/>
</dbReference>
<gene>
    <name evidence="7" type="ORF">IPL58_14065</name>
</gene>
<protein>
    <submittedName>
        <fullName evidence="7">SPASM domain-containing protein</fullName>
    </submittedName>
</protein>
<proteinExistence type="predicted"/>
<dbReference type="PANTHER" id="PTHR11228">
    <property type="entry name" value="RADICAL SAM DOMAIN PROTEIN"/>
    <property type="match status" value="1"/>
</dbReference>
<reference evidence="7" key="1">
    <citation type="submission" date="2020-10" db="EMBL/GenBank/DDBJ databases">
        <title>Connecting structure to function with the recovery of over 1000 high-quality activated sludge metagenome-assembled genomes encoding full-length rRNA genes using long-read sequencing.</title>
        <authorList>
            <person name="Singleton C.M."/>
            <person name="Petriglieri F."/>
            <person name="Kristensen J.M."/>
            <person name="Kirkegaard R.H."/>
            <person name="Michaelsen T.Y."/>
            <person name="Andersen M.H."/>
            <person name="Karst S.M."/>
            <person name="Dueholm M.S."/>
            <person name="Nielsen P.H."/>
            <person name="Albertsen M."/>
        </authorList>
    </citation>
    <scope>NUCLEOTIDE SEQUENCE</scope>
    <source>
        <strain evidence="7">Hirt_18-Q3-R61-65_BATAC.395</strain>
    </source>
</reference>
<dbReference type="InterPro" id="IPR023885">
    <property type="entry name" value="4Fe4S-binding_SPASM_dom"/>
</dbReference>
<evidence type="ECO:0000256" key="2">
    <source>
        <dbReference type="ARBA" id="ARBA00022691"/>
    </source>
</evidence>
<comment type="caution">
    <text evidence="7">The sequence shown here is derived from an EMBL/GenBank/DDBJ whole genome shotgun (WGS) entry which is preliminary data.</text>
</comment>